<keyword evidence="4" id="KW-1185">Reference proteome</keyword>
<dbReference type="InterPro" id="IPR040453">
    <property type="entry name" value="Mnd1_HTH"/>
</dbReference>
<gene>
    <name evidence="3" type="ORF">UREG_02230</name>
</gene>
<dbReference type="AlphaFoldDB" id="C4JES0"/>
<dbReference type="Proteomes" id="UP000002058">
    <property type="component" value="Unassembled WGS sequence"/>
</dbReference>
<keyword evidence="1" id="KW-0175">Coiled coil</keyword>
<organism evidence="3 4">
    <name type="scientific">Uncinocarpus reesii (strain UAMH 1704)</name>
    <dbReference type="NCBI Taxonomy" id="336963"/>
    <lineage>
        <taxon>Eukaryota</taxon>
        <taxon>Fungi</taxon>
        <taxon>Dikarya</taxon>
        <taxon>Ascomycota</taxon>
        <taxon>Pezizomycotina</taxon>
        <taxon>Eurotiomycetes</taxon>
        <taxon>Eurotiomycetidae</taxon>
        <taxon>Onygenales</taxon>
        <taxon>Onygenaceae</taxon>
        <taxon>Uncinocarpus</taxon>
    </lineage>
</organism>
<dbReference type="GeneID" id="8441508"/>
<evidence type="ECO:0000313" key="4">
    <source>
        <dbReference type="Proteomes" id="UP000002058"/>
    </source>
</evidence>
<sequence length="370" mass="41596">MDETALIALGILLEETAVEALGTTGDMVFVEGAEIGDDEETGYESGATVASARRSVSTAREFPGAIRARTVGVGRNDDDLTRVWSTRKKRRLTGLAKRSGSFNFEPIPKREVLSLMDRCPSTRRLNHSQYFFSTEYLQNKSLTCVDYYKQRMGPSKSLPPAAKQALILTHLRSTRTCHTLKDLEKMLPSIASINGMQVKDYIQALADDGKIHIEKIGSGNWYWAWAGEEKKARDKILSGLVKDLERIDKAVAELQSKVDMAKAEIGHSEGVEEEAERREMLAKNENMEAEVLKLKSELDQYTTGKTGGSVDMMGADITRWKGEAEMWTDNIYILEEYLKKLTGGDREILESLRREYYGEEYVEGEGLREL</sequence>
<evidence type="ECO:0000313" key="3">
    <source>
        <dbReference type="EMBL" id="EEP77381.1"/>
    </source>
</evidence>
<feature type="coiled-coil region" evidence="1">
    <location>
        <begin position="237"/>
        <end position="304"/>
    </location>
</feature>
<dbReference type="EMBL" id="CH476615">
    <property type="protein sequence ID" value="EEP77381.1"/>
    <property type="molecule type" value="Genomic_DNA"/>
</dbReference>
<dbReference type="VEuPathDB" id="FungiDB:UREG_02230"/>
<dbReference type="Pfam" id="PF03962">
    <property type="entry name" value="Mnd1"/>
    <property type="match status" value="1"/>
</dbReference>
<dbReference type="OrthoDB" id="9978204at2759"/>
<dbReference type="InParanoid" id="C4JES0"/>
<dbReference type="KEGG" id="ure:UREG_02230"/>
<dbReference type="STRING" id="336963.C4JES0"/>
<proteinExistence type="predicted"/>
<accession>C4JES0</accession>
<dbReference type="RefSeq" id="XP_002542714.1">
    <property type="nucleotide sequence ID" value="XM_002542668.1"/>
</dbReference>
<evidence type="ECO:0000256" key="1">
    <source>
        <dbReference type="SAM" id="Coils"/>
    </source>
</evidence>
<name>C4JES0_UNCRE</name>
<evidence type="ECO:0000259" key="2">
    <source>
        <dbReference type="Pfam" id="PF03962"/>
    </source>
</evidence>
<reference evidence="4" key="1">
    <citation type="journal article" date="2009" name="Genome Res.">
        <title>Comparative genomic analyses of the human fungal pathogens Coccidioides and their relatives.</title>
        <authorList>
            <person name="Sharpton T.J."/>
            <person name="Stajich J.E."/>
            <person name="Rounsley S.D."/>
            <person name="Gardner M.J."/>
            <person name="Wortman J.R."/>
            <person name="Jordar V.S."/>
            <person name="Maiti R."/>
            <person name="Kodira C.D."/>
            <person name="Neafsey D.E."/>
            <person name="Zeng Q."/>
            <person name="Hung C.-Y."/>
            <person name="McMahan C."/>
            <person name="Muszewska A."/>
            <person name="Grynberg M."/>
            <person name="Mandel M.A."/>
            <person name="Kellner E.M."/>
            <person name="Barker B.M."/>
            <person name="Galgiani J.N."/>
            <person name="Orbach M.J."/>
            <person name="Kirkland T.N."/>
            <person name="Cole G.T."/>
            <person name="Henn M.R."/>
            <person name="Birren B.W."/>
            <person name="Taylor J.W."/>
        </authorList>
    </citation>
    <scope>NUCLEOTIDE SEQUENCE [LARGE SCALE GENOMIC DNA]</scope>
    <source>
        <strain evidence="4">UAMH 1704</strain>
    </source>
</reference>
<feature type="domain" description="Mnd1 HTH" evidence="2">
    <location>
        <begin position="167"/>
        <end position="225"/>
    </location>
</feature>
<protein>
    <recommendedName>
        <fullName evidence="2">Mnd1 HTH domain-containing protein</fullName>
    </recommendedName>
</protein>
<dbReference type="eggNOG" id="KOG3433">
    <property type="taxonomic scope" value="Eukaryota"/>
</dbReference>
<dbReference type="HOGENOM" id="CLU_044486_0_0_1"/>
<dbReference type="FunCoup" id="C4JES0">
    <property type="interactions" value="154"/>
</dbReference>